<evidence type="ECO:0000256" key="1">
    <source>
        <dbReference type="SAM" id="MobiDB-lite"/>
    </source>
</evidence>
<organism evidence="2">
    <name type="scientific">Sarcoptes scabiei</name>
    <name type="common">Itch mite</name>
    <name type="synonym">Acarus scabiei</name>
    <dbReference type="NCBI Taxonomy" id="52283"/>
    <lineage>
        <taxon>Eukaryota</taxon>
        <taxon>Metazoa</taxon>
        <taxon>Ecdysozoa</taxon>
        <taxon>Arthropoda</taxon>
        <taxon>Chelicerata</taxon>
        <taxon>Arachnida</taxon>
        <taxon>Acari</taxon>
        <taxon>Acariformes</taxon>
        <taxon>Sarcoptiformes</taxon>
        <taxon>Astigmata</taxon>
        <taxon>Psoroptidia</taxon>
        <taxon>Sarcoptoidea</taxon>
        <taxon>Sarcoptidae</taxon>
        <taxon>Sarcoptinae</taxon>
        <taxon>Sarcoptes</taxon>
    </lineage>
</organism>
<evidence type="ECO:0000313" key="3">
    <source>
        <dbReference type="EnsemblMetazoa" id="KAF7494245.1"/>
    </source>
</evidence>
<proteinExistence type="predicted"/>
<dbReference type="EMBL" id="WVUK01000053">
    <property type="protein sequence ID" value="KAF7494245.1"/>
    <property type="molecule type" value="Genomic_DNA"/>
</dbReference>
<reference evidence="2" key="2">
    <citation type="submission" date="2020-01" db="EMBL/GenBank/DDBJ databases">
        <authorList>
            <person name="Korhonen P.K.K."/>
            <person name="Guangxu M.G."/>
            <person name="Wang T.W."/>
            <person name="Stroehlein A.J.S."/>
            <person name="Young N.D."/>
            <person name="Ang C.-S.A."/>
            <person name="Fernando D.W.F."/>
            <person name="Lu H.L."/>
            <person name="Taylor S.T."/>
            <person name="Ehtesham M.E.M."/>
            <person name="Najaraj S.H.N."/>
            <person name="Harsha G.H.G."/>
            <person name="Madugundu A.M."/>
            <person name="Renuse S.R."/>
            <person name="Holt D.H."/>
            <person name="Pandey A.P."/>
            <person name="Papenfuss A.P."/>
            <person name="Gasser R.B.G."/>
            <person name="Fischer K.F."/>
        </authorList>
    </citation>
    <scope>NUCLEOTIDE SEQUENCE</scope>
    <source>
        <strain evidence="2">SSS_KF_BRIS2020</strain>
    </source>
</reference>
<accession>A0A834RCA1</accession>
<dbReference type="EnsemblMetazoa" id="SSS_5623s_mrna">
    <property type="protein sequence ID" value="KAF7494245.1"/>
    <property type="gene ID" value="SSS_5623"/>
</dbReference>
<feature type="compositionally biased region" description="Basic residues" evidence="1">
    <location>
        <begin position="73"/>
        <end position="85"/>
    </location>
</feature>
<gene>
    <name evidence="2" type="ORF">SSS_5623</name>
</gene>
<keyword evidence="4" id="KW-1185">Reference proteome</keyword>
<feature type="compositionally biased region" description="Basic and acidic residues" evidence="1">
    <location>
        <begin position="324"/>
        <end position="341"/>
    </location>
</feature>
<feature type="compositionally biased region" description="Low complexity" evidence="1">
    <location>
        <begin position="95"/>
        <end position="108"/>
    </location>
</feature>
<evidence type="ECO:0000313" key="2">
    <source>
        <dbReference type="EMBL" id="KAF7494245.1"/>
    </source>
</evidence>
<feature type="region of interest" description="Disordered" evidence="1">
    <location>
        <begin position="1"/>
        <end position="258"/>
    </location>
</feature>
<dbReference type="AlphaFoldDB" id="A0A834RCA1"/>
<sequence>MAYNRSFNSGNIGGNFQQNVPYNHPQPPFHHQNQMPPQYSSGQPIQSGFNRNGPNIWNVTPHGPGNLQGPPPPHHHHPPPAHHHVGPPPSQQMSINPWINNNIPSTPNYRVGYQQPPMQKFPLDRDHLKPPMAMRMNHHQGNKRPSDWNQANNANNNKRNRPSVSNNNNNQTQNKSTNSNNAKTNNNSNNANPKTAPQKQSQPQQQAANKPQNQSQQQTPNNNNAKRTWVNYRNRNFNRKRNHNRNNDKKLKANATSKKEIPLAQVDKTDANSENIVTQESEQLDKYLENVAGFVCRLCNVFLQNQQDASVHCRTNTEHKNKVEADLKLKNQESNKADESVKISGESQEPDKNSNINLNNGTPESDSTIKSSEEQSTDAKENVNETQIDTVMKAVDNSAENEEKSTSETNVESLETKQGE</sequence>
<reference evidence="4" key="1">
    <citation type="journal article" date="2020" name="PLoS Negl. Trop. Dis.">
        <title>High-quality nuclear genome for Sarcoptes scabiei-A critical resource for a neglected parasite.</title>
        <authorList>
            <person name="Korhonen P.K."/>
            <person name="Gasser R.B."/>
            <person name="Ma G."/>
            <person name="Wang T."/>
            <person name="Stroehlein A.J."/>
            <person name="Young N.D."/>
            <person name="Ang C.S."/>
            <person name="Fernando D.D."/>
            <person name="Lu H.C."/>
            <person name="Taylor S."/>
            <person name="Reynolds S.L."/>
            <person name="Mofiz E."/>
            <person name="Najaraj S.H."/>
            <person name="Gowda H."/>
            <person name="Madugundu A."/>
            <person name="Renuse S."/>
            <person name="Holt D."/>
            <person name="Pandey A."/>
            <person name="Papenfuss A.T."/>
            <person name="Fischer K."/>
        </authorList>
    </citation>
    <scope>NUCLEOTIDE SEQUENCE [LARGE SCALE GENOMIC DNA]</scope>
</reference>
<name>A0A834RCA1_SARSC</name>
<feature type="compositionally biased region" description="Low complexity" evidence="1">
    <location>
        <begin position="149"/>
        <end position="235"/>
    </location>
</feature>
<feature type="compositionally biased region" description="Basic and acidic residues" evidence="1">
    <location>
        <begin position="245"/>
        <end position="258"/>
    </location>
</feature>
<feature type="compositionally biased region" description="Polar residues" evidence="1">
    <location>
        <begin position="31"/>
        <end position="58"/>
    </location>
</feature>
<feature type="compositionally biased region" description="Basic and acidic residues" evidence="1">
    <location>
        <begin position="371"/>
        <end position="383"/>
    </location>
</feature>
<feature type="compositionally biased region" description="Polar residues" evidence="1">
    <location>
        <begin position="1"/>
        <end position="21"/>
    </location>
</feature>
<dbReference type="OrthoDB" id="6378952at2759"/>
<reference evidence="3" key="3">
    <citation type="submission" date="2022-06" db="UniProtKB">
        <authorList>
            <consortium name="EnsemblMetazoa"/>
        </authorList>
    </citation>
    <scope>IDENTIFICATION</scope>
</reference>
<feature type="compositionally biased region" description="Polar residues" evidence="1">
    <location>
        <begin position="353"/>
        <end position="370"/>
    </location>
</feature>
<protein>
    <submittedName>
        <fullName evidence="2 3">Uncharacterized protein</fullName>
    </submittedName>
</protein>
<dbReference type="Proteomes" id="UP000070412">
    <property type="component" value="Unassembled WGS sequence"/>
</dbReference>
<evidence type="ECO:0000313" key="4">
    <source>
        <dbReference type="Proteomes" id="UP000070412"/>
    </source>
</evidence>
<feature type="region of interest" description="Disordered" evidence="1">
    <location>
        <begin position="324"/>
        <end position="420"/>
    </location>
</feature>